<dbReference type="FunFam" id="3.40.470.10:FF:000001">
    <property type="entry name" value="Uracil-DNA glycosylase"/>
    <property type="match status" value="1"/>
</dbReference>
<dbReference type="InterPro" id="IPR018085">
    <property type="entry name" value="Ura-DNA_Glyclase_AS"/>
</dbReference>
<dbReference type="GO" id="GO:0004844">
    <property type="term" value="F:uracil DNA N-glycosylase activity"/>
    <property type="evidence" value="ECO:0007669"/>
    <property type="project" value="UniProtKB-UniRule"/>
</dbReference>
<dbReference type="InterPro" id="IPR005122">
    <property type="entry name" value="Uracil-DNA_glycosylase-like"/>
</dbReference>
<feature type="active site" description="Proton acceptor" evidence="8 9">
    <location>
        <position position="64"/>
    </location>
</feature>
<dbReference type="HAMAP" id="MF_00148">
    <property type="entry name" value="UDG"/>
    <property type="match status" value="1"/>
</dbReference>
<dbReference type="NCBIfam" id="NF003588">
    <property type="entry name" value="PRK05254.1-1"/>
    <property type="match status" value="1"/>
</dbReference>
<keyword evidence="5 8" id="KW-0227">DNA damage</keyword>
<evidence type="ECO:0000256" key="10">
    <source>
        <dbReference type="RuleBase" id="RU003780"/>
    </source>
</evidence>
<keyword evidence="8" id="KW-0963">Cytoplasm</keyword>
<dbReference type="Proteomes" id="UP000223525">
    <property type="component" value="Unassembled WGS sequence"/>
</dbReference>
<reference evidence="12 13" key="1">
    <citation type="submission" date="2017-06" db="EMBL/GenBank/DDBJ databases">
        <title>Draft genome sequence of Fusobacterium nucleatum subsp. polymorphum KCOM 1248 (=ChDC F113).</title>
        <authorList>
            <person name="Kook J.-K."/>
            <person name="Park S.-N."/>
            <person name="Lim Y.K."/>
            <person name="Roh H."/>
        </authorList>
    </citation>
    <scope>NUCLEOTIDE SEQUENCE [LARGE SCALE GENOMIC DNA]</scope>
    <source>
        <strain evidence="13">KCOM 1248 (ChDC F113)</strain>
    </source>
</reference>
<dbReference type="NCBIfam" id="NF003589">
    <property type="entry name" value="PRK05254.1-2"/>
    <property type="match status" value="1"/>
</dbReference>
<dbReference type="RefSeq" id="WP_099002368.1">
    <property type="nucleotide sequence ID" value="NZ_CP077158.1"/>
</dbReference>
<evidence type="ECO:0000256" key="2">
    <source>
        <dbReference type="ARBA" id="ARBA00002631"/>
    </source>
</evidence>
<accession>A0A2C5ZGI1</accession>
<proteinExistence type="inferred from homology"/>
<dbReference type="Pfam" id="PF03167">
    <property type="entry name" value="UDG"/>
    <property type="match status" value="1"/>
</dbReference>
<dbReference type="SMART" id="SM00987">
    <property type="entry name" value="UreE_C"/>
    <property type="match status" value="1"/>
</dbReference>
<keyword evidence="6 8" id="KW-0378">Hydrolase</keyword>
<dbReference type="CDD" id="cd10027">
    <property type="entry name" value="UDG-F1-like"/>
    <property type="match status" value="1"/>
</dbReference>
<evidence type="ECO:0000259" key="11">
    <source>
        <dbReference type="SMART" id="SM00986"/>
    </source>
</evidence>
<gene>
    <name evidence="8" type="primary">ung</name>
    <name evidence="12" type="ORF">CA836_01290</name>
</gene>
<dbReference type="GO" id="GO:0005737">
    <property type="term" value="C:cytoplasm"/>
    <property type="evidence" value="ECO:0007669"/>
    <property type="project" value="UniProtKB-SubCell"/>
</dbReference>
<dbReference type="AlphaFoldDB" id="A0A2C5ZGI1"/>
<feature type="domain" description="Uracil-DNA glycosylase-like" evidence="11">
    <location>
        <begin position="49"/>
        <end position="209"/>
    </location>
</feature>
<dbReference type="EC" id="3.2.2.27" evidence="4 8"/>
<dbReference type="PROSITE" id="PS00130">
    <property type="entry name" value="U_DNA_GLYCOSYLASE"/>
    <property type="match status" value="1"/>
</dbReference>
<dbReference type="GO" id="GO:0097510">
    <property type="term" value="P:base-excision repair, AP site formation via deaminated base removal"/>
    <property type="evidence" value="ECO:0007669"/>
    <property type="project" value="TreeGrafter"/>
</dbReference>
<dbReference type="NCBIfam" id="NF003591">
    <property type="entry name" value="PRK05254.1-4"/>
    <property type="match status" value="1"/>
</dbReference>
<comment type="function">
    <text evidence="2 8 10">Excises uracil residues from the DNA which can arise as a result of misincorporation of dUMP residues by DNA polymerase or due to deamination of cytosine.</text>
</comment>
<name>A0A2C5ZGI1_FUSNP</name>
<dbReference type="InterPro" id="IPR036895">
    <property type="entry name" value="Uracil-DNA_glycosylase-like_sf"/>
</dbReference>
<evidence type="ECO:0000256" key="5">
    <source>
        <dbReference type="ARBA" id="ARBA00022763"/>
    </source>
</evidence>
<keyword evidence="7 8" id="KW-0234">DNA repair</keyword>
<evidence type="ECO:0000256" key="1">
    <source>
        <dbReference type="ARBA" id="ARBA00001400"/>
    </source>
</evidence>
<evidence type="ECO:0000313" key="13">
    <source>
        <dbReference type="Proteomes" id="UP000223525"/>
    </source>
</evidence>
<evidence type="ECO:0000313" key="12">
    <source>
        <dbReference type="EMBL" id="PHH98509.1"/>
    </source>
</evidence>
<protein>
    <recommendedName>
        <fullName evidence="4 8">Uracil-DNA glycosylase</fullName>
        <shortName evidence="8">UDG</shortName>
        <ecNumber evidence="4 8">3.2.2.27</ecNumber>
    </recommendedName>
</protein>
<dbReference type="SMART" id="SM00986">
    <property type="entry name" value="UDG"/>
    <property type="match status" value="1"/>
</dbReference>
<evidence type="ECO:0000256" key="4">
    <source>
        <dbReference type="ARBA" id="ARBA00012030"/>
    </source>
</evidence>
<evidence type="ECO:0000256" key="9">
    <source>
        <dbReference type="PROSITE-ProRule" id="PRU10072"/>
    </source>
</evidence>
<comment type="subcellular location">
    <subcellularLocation>
        <location evidence="8">Cytoplasm</location>
    </subcellularLocation>
</comment>
<comment type="catalytic activity">
    <reaction evidence="1 8 10">
        <text>Hydrolyzes single-stranded DNA or mismatched double-stranded DNA and polynucleotides, releasing free uracil.</text>
        <dbReference type="EC" id="3.2.2.27"/>
    </reaction>
</comment>
<organism evidence="12 13">
    <name type="scientific">Fusobacterium nucleatum subsp. polymorphum</name>
    <name type="common">Fusobacterium polymorphum</name>
    <dbReference type="NCBI Taxonomy" id="76857"/>
    <lineage>
        <taxon>Bacteria</taxon>
        <taxon>Fusobacteriati</taxon>
        <taxon>Fusobacteriota</taxon>
        <taxon>Fusobacteriia</taxon>
        <taxon>Fusobacteriales</taxon>
        <taxon>Fusobacteriaceae</taxon>
        <taxon>Fusobacterium</taxon>
    </lineage>
</organism>
<comment type="similarity">
    <text evidence="3 8 10">Belongs to the uracil-DNA glycosylase (UDG) superfamily. UNG family.</text>
</comment>
<dbReference type="PANTHER" id="PTHR11264:SF0">
    <property type="entry name" value="URACIL-DNA GLYCOSYLASE"/>
    <property type="match status" value="1"/>
</dbReference>
<dbReference type="PANTHER" id="PTHR11264">
    <property type="entry name" value="URACIL-DNA GLYCOSYLASE"/>
    <property type="match status" value="1"/>
</dbReference>
<evidence type="ECO:0000256" key="7">
    <source>
        <dbReference type="ARBA" id="ARBA00023204"/>
    </source>
</evidence>
<dbReference type="SUPFAM" id="SSF52141">
    <property type="entry name" value="Uracil-DNA glycosylase-like"/>
    <property type="match status" value="1"/>
</dbReference>
<evidence type="ECO:0000256" key="8">
    <source>
        <dbReference type="HAMAP-Rule" id="MF_00148"/>
    </source>
</evidence>
<dbReference type="Gene3D" id="3.40.470.10">
    <property type="entry name" value="Uracil-DNA glycosylase-like domain"/>
    <property type="match status" value="1"/>
</dbReference>
<comment type="caution">
    <text evidence="12">The sequence shown here is derived from an EMBL/GenBank/DDBJ whole genome shotgun (WGS) entry which is preliminary data.</text>
</comment>
<dbReference type="NCBIfam" id="NF003592">
    <property type="entry name" value="PRK05254.1-5"/>
    <property type="match status" value="1"/>
</dbReference>
<evidence type="ECO:0000256" key="3">
    <source>
        <dbReference type="ARBA" id="ARBA00008184"/>
    </source>
</evidence>
<sequence length="226" mass="26321">MSKINNDWKEILEEEFKKEYFLKLKEILEEEYKNYTVYPPKKDILNAFLLTPYSEVKVVLLGQDPYHQRGQAHGLAFSVNYGIKTPPSLVNMYKELQDDLGLYIPNNGFLEKWAKQGVLLLNTTLTVRDSQANSHSGIGWQTFTDNIIKKLNEREKPIIFILWGNNAKSKEKFIDTNKHYILKGVHPSPLSANKGFFGCKHFSEANRILKELNEKEIDWQIENKEI</sequence>
<evidence type="ECO:0000256" key="6">
    <source>
        <dbReference type="ARBA" id="ARBA00022801"/>
    </source>
</evidence>
<dbReference type="InterPro" id="IPR002043">
    <property type="entry name" value="UDG_fam1"/>
</dbReference>
<dbReference type="EMBL" id="NIRK01000001">
    <property type="protein sequence ID" value="PHH98509.1"/>
    <property type="molecule type" value="Genomic_DNA"/>
</dbReference>
<dbReference type="NCBIfam" id="TIGR00628">
    <property type="entry name" value="ung"/>
    <property type="match status" value="1"/>
</dbReference>